<keyword evidence="3" id="KW-1185">Reference proteome</keyword>
<accession>A0ABQ6MQE5</accession>
<dbReference type="PANTHER" id="PTHR12821">
    <property type="entry name" value="BYSTIN"/>
    <property type="match status" value="1"/>
</dbReference>
<gene>
    <name evidence="2" type="ORF">TeGR_g6520</name>
</gene>
<evidence type="ECO:0000313" key="2">
    <source>
        <dbReference type="EMBL" id="GMI30849.1"/>
    </source>
</evidence>
<evidence type="ECO:0000256" key="1">
    <source>
        <dbReference type="ARBA" id="ARBA00007114"/>
    </source>
</evidence>
<protein>
    <submittedName>
        <fullName evidence="2">Uncharacterized protein</fullName>
    </submittedName>
</protein>
<name>A0ABQ6MQE5_9STRA</name>
<evidence type="ECO:0000313" key="3">
    <source>
        <dbReference type="Proteomes" id="UP001165060"/>
    </source>
</evidence>
<comment type="similarity">
    <text evidence="1">Belongs to the bystin family.</text>
</comment>
<dbReference type="PANTHER" id="PTHR12821:SF0">
    <property type="entry name" value="BYSTIN"/>
    <property type="match status" value="1"/>
</dbReference>
<comment type="caution">
    <text evidence="2">The sequence shown here is derived from an EMBL/GenBank/DDBJ whole genome shotgun (WGS) entry which is preliminary data.</text>
</comment>
<dbReference type="EMBL" id="BRYB01001674">
    <property type="protein sequence ID" value="GMI30849.1"/>
    <property type="molecule type" value="Genomic_DNA"/>
</dbReference>
<organism evidence="2 3">
    <name type="scientific">Tetraparma gracilis</name>
    <dbReference type="NCBI Taxonomy" id="2962635"/>
    <lineage>
        <taxon>Eukaryota</taxon>
        <taxon>Sar</taxon>
        <taxon>Stramenopiles</taxon>
        <taxon>Ochrophyta</taxon>
        <taxon>Bolidophyceae</taxon>
        <taxon>Parmales</taxon>
        <taxon>Triparmaceae</taxon>
        <taxon>Tetraparma</taxon>
    </lineage>
</organism>
<dbReference type="InterPro" id="IPR007955">
    <property type="entry name" value="Bystin"/>
</dbReference>
<dbReference type="Proteomes" id="UP001165060">
    <property type="component" value="Unassembled WGS sequence"/>
</dbReference>
<proteinExistence type="inferred from homology"/>
<sequence>PPLPQYEYTPAQVIFLRTLLNKKYSLPVSVVHGVVDYFRRSSLLTPEEPKPVLWFQCLLTFVERYKISVTKDDKETLRIVCKRCVHKQMTPVIRTELFGAAAFRDGNVGAGAGVGATAMQE</sequence>
<feature type="non-terminal residue" evidence="2">
    <location>
        <position position="1"/>
    </location>
</feature>
<reference evidence="2 3" key="1">
    <citation type="journal article" date="2023" name="Commun. Biol.">
        <title>Genome analysis of Parmales, the sister group of diatoms, reveals the evolutionary specialization of diatoms from phago-mixotrophs to photoautotrophs.</title>
        <authorList>
            <person name="Ban H."/>
            <person name="Sato S."/>
            <person name="Yoshikawa S."/>
            <person name="Yamada K."/>
            <person name="Nakamura Y."/>
            <person name="Ichinomiya M."/>
            <person name="Sato N."/>
            <person name="Blanc-Mathieu R."/>
            <person name="Endo H."/>
            <person name="Kuwata A."/>
            <person name="Ogata H."/>
        </authorList>
    </citation>
    <scope>NUCLEOTIDE SEQUENCE [LARGE SCALE GENOMIC DNA]</scope>
</reference>
<dbReference type="Pfam" id="PF05291">
    <property type="entry name" value="Bystin"/>
    <property type="match status" value="1"/>
</dbReference>